<feature type="domain" description="MIOS-like alpha-solenoid" evidence="6">
    <location>
        <begin position="540"/>
        <end position="782"/>
    </location>
</feature>
<organism evidence="7 8">
    <name type="scientific">Chaetomidium leptoderma</name>
    <dbReference type="NCBI Taxonomy" id="669021"/>
    <lineage>
        <taxon>Eukaryota</taxon>
        <taxon>Fungi</taxon>
        <taxon>Dikarya</taxon>
        <taxon>Ascomycota</taxon>
        <taxon>Pezizomycotina</taxon>
        <taxon>Sordariomycetes</taxon>
        <taxon>Sordariomycetidae</taxon>
        <taxon>Sordariales</taxon>
        <taxon>Chaetomiaceae</taxon>
        <taxon>Chaetomidium</taxon>
    </lineage>
</organism>
<dbReference type="SUPFAM" id="SSF50978">
    <property type="entry name" value="WD40 repeat-like"/>
    <property type="match status" value="1"/>
</dbReference>
<comment type="caution">
    <text evidence="7">The sequence shown here is derived from an EMBL/GenBank/DDBJ whole genome shotgun (WGS) entry which is preliminary data.</text>
</comment>
<evidence type="ECO:0000256" key="3">
    <source>
        <dbReference type="ARBA" id="ARBA00022737"/>
    </source>
</evidence>
<dbReference type="AlphaFoldDB" id="A0AAN6VSZ2"/>
<dbReference type="Proteomes" id="UP001302745">
    <property type="component" value="Unassembled WGS sequence"/>
</dbReference>
<dbReference type="Pfam" id="PF21719">
    <property type="entry name" value="MIOS_a-sol"/>
    <property type="match status" value="1"/>
</dbReference>
<evidence type="ECO:0000259" key="5">
    <source>
        <dbReference type="Pfam" id="PF17034"/>
    </source>
</evidence>
<dbReference type="InterPro" id="IPR037593">
    <property type="entry name" value="MIOS/Sea4"/>
</dbReference>
<dbReference type="PANTHER" id="PTHR16453">
    <property type="entry name" value="WD40 DOMAIN-CONTAINING PROTEIN MIO FAMILY MEMBER"/>
    <property type="match status" value="1"/>
</dbReference>
<evidence type="ECO:0000259" key="6">
    <source>
        <dbReference type="Pfam" id="PF21719"/>
    </source>
</evidence>
<evidence type="ECO:0000313" key="7">
    <source>
        <dbReference type="EMBL" id="KAK4157228.1"/>
    </source>
</evidence>
<accession>A0AAN6VSZ2</accession>
<proteinExistence type="inferred from homology"/>
<dbReference type="PANTHER" id="PTHR16453:SF9">
    <property type="entry name" value="GATOR COMPLEX PROTEIN MIOS"/>
    <property type="match status" value="1"/>
</dbReference>
<reference evidence="7" key="2">
    <citation type="submission" date="2023-05" db="EMBL/GenBank/DDBJ databases">
        <authorList>
            <consortium name="Lawrence Berkeley National Laboratory"/>
            <person name="Steindorff A."/>
            <person name="Hensen N."/>
            <person name="Bonometti L."/>
            <person name="Westerberg I."/>
            <person name="Brannstrom I.O."/>
            <person name="Guillou S."/>
            <person name="Cros-Aarteil S."/>
            <person name="Calhoun S."/>
            <person name="Haridas S."/>
            <person name="Kuo A."/>
            <person name="Mondo S."/>
            <person name="Pangilinan J."/>
            <person name="Riley R."/>
            <person name="Labutti K."/>
            <person name="Andreopoulos B."/>
            <person name="Lipzen A."/>
            <person name="Chen C."/>
            <person name="Yanf M."/>
            <person name="Daum C."/>
            <person name="Ng V."/>
            <person name="Clum A."/>
            <person name="Ohm R."/>
            <person name="Martin F."/>
            <person name="Silar P."/>
            <person name="Natvig D."/>
            <person name="Lalanne C."/>
            <person name="Gautier V."/>
            <person name="Ament-Velasquez S.L."/>
            <person name="Kruys A."/>
            <person name="Hutchinson M.I."/>
            <person name="Powell A.J."/>
            <person name="Barry K."/>
            <person name="Miller A.N."/>
            <person name="Grigoriev I.V."/>
            <person name="Debuchy R."/>
            <person name="Gladieux P."/>
            <person name="Thoren M.H."/>
            <person name="Johannesson H."/>
        </authorList>
    </citation>
    <scope>NUCLEOTIDE SEQUENCE</scope>
    <source>
        <strain evidence="7">CBS 538.74</strain>
    </source>
</reference>
<dbReference type="EMBL" id="MU856853">
    <property type="protein sequence ID" value="KAK4157228.1"/>
    <property type="molecule type" value="Genomic_DNA"/>
</dbReference>
<keyword evidence="2" id="KW-0853">WD repeat</keyword>
<dbReference type="InterPro" id="IPR031488">
    <property type="entry name" value="Zn_ribbon_mio"/>
</dbReference>
<dbReference type="Gene3D" id="2.130.10.10">
    <property type="entry name" value="YVTN repeat-like/Quinoprotein amine dehydrogenase"/>
    <property type="match status" value="1"/>
</dbReference>
<feature type="region of interest" description="Disordered" evidence="4">
    <location>
        <begin position="947"/>
        <end position="976"/>
    </location>
</feature>
<gene>
    <name evidence="7" type="ORF">C8A00DRAFT_29789</name>
</gene>
<sequence length="1076" mass="119604">MAMDRSDSGLIKWSPNAAHDSFFHINLQHRVVQLYEPTGLAQPGRFEYRKLAKHDDLPPLTTYDWSPTVPGLVAVGTSTGVVNLLRVDDNSNAYLELGLRLSRVCQAVAFNTAGKLAVALDRVRNDTCLHIWDVSRLSGTDATVSGFPTDIELPSDPVDRLELNASVSSVRFFEDNPNVLVAGIKGQGLRIHDLRDQGQGPVAQFQTKCCNNLAIDYADQNYFASSALDQPGVMVWDRRAISRHSVSPSYTDALEQDGLPWGGALRLDRAVQTEAYPVESKNSFIRALRFSRDQAGMLAVLSRTGQLRVLSTRHEHVDADARVDGSPELLEVIRSYEMDPVYAEPNRKNDKIVSFDWITMSSPVLQPRVLVLRASGAFDVLQKPSYTSEYPFQLVPWQPPHRGRADGTDYQELMTFEPSQARDIFGPLLTEQALSDIPVFGPQKVNIKSLVEKALTSSLSEDRLVAEVSKGSHSSVLFEGASSIADKLKALRLASKQGKDEPDEALLSQLERHEKLLADTRDMAHLSSKERFAVDHTMLIRAQEGYRFDFTKNQKIVADDPWLHDVWVWVAGAEGAAADGGMMSHPLDIGYMGVHTVWTNDLGSKPQMRLSENASPPDDVGWERCLNTINKKLGIPKLDGVVETKRRHHREMCLELCVLGRSFREDFMQSLSSSSPRRESTWYTMVAAHAIFRGDTKGAVQVLKKASSEHPELLFVSLALQLIGKAGDDETKTALDFDERVACKTDPYLRAISAIIATGDWAAIADQKSLPLRDRCFVAVRYFSDDALTDWLDREVSAAIETGDIEGIILTGITDSLVDILARYVQKFNDTQTATLLLSTCAPRFIDDIRTNAMRNAYRFYLQRHRAFFFRAKFDVESTLRSKHHGRPTVPPPARQIGLRCVYCDVEFKTESLPVRGPTNGGVVLSTRGGSGIPSFMTAAAAAAAAAASTTSTTSTTTTTTNPTPRTEARAHQQHDANPYTEKMVASGISCPHCKQHLPRCVVCLEVVGMPRSDRPEQSRDPEVRRTARFPTFCVACGHVLHLDHARQWFARHRECPVPECRCLCNTRVNEELDYA</sequence>
<evidence type="ECO:0000256" key="1">
    <source>
        <dbReference type="ARBA" id="ARBA00009713"/>
    </source>
</evidence>
<keyword evidence="8" id="KW-1185">Reference proteome</keyword>
<feature type="compositionally biased region" description="Low complexity" evidence="4">
    <location>
        <begin position="947"/>
        <end position="961"/>
    </location>
</feature>
<dbReference type="InterPro" id="IPR015943">
    <property type="entry name" value="WD40/YVTN_repeat-like_dom_sf"/>
</dbReference>
<reference evidence="7" key="1">
    <citation type="journal article" date="2023" name="Mol. Phylogenet. Evol.">
        <title>Genome-scale phylogeny and comparative genomics of the fungal order Sordariales.</title>
        <authorList>
            <person name="Hensen N."/>
            <person name="Bonometti L."/>
            <person name="Westerberg I."/>
            <person name="Brannstrom I.O."/>
            <person name="Guillou S."/>
            <person name="Cros-Aarteil S."/>
            <person name="Calhoun S."/>
            <person name="Haridas S."/>
            <person name="Kuo A."/>
            <person name="Mondo S."/>
            <person name="Pangilinan J."/>
            <person name="Riley R."/>
            <person name="LaButti K."/>
            <person name="Andreopoulos B."/>
            <person name="Lipzen A."/>
            <person name="Chen C."/>
            <person name="Yan M."/>
            <person name="Daum C."/>
            <person name="Ng V."/>
            <person name="Clum A."/>
            <person name="Steindorff A."/>
            <person name="Ohm R.A."/>
            <person name="Martin F."/>
            <person name="Silar P."/>
            <person name="Natvig D.O."/>
            <person name="Lalanne C."/>
            <person name="Gautier V."/>
            <person name="Ament-Velasquez S.L."/>
            <person name="Kruys A."/>
            <person name="Hutchinson M.I."/>
            <person name="Powell A.J."/>
            <person name="Barry K."/>
            <person name="Miller A.N."/>
            <person name="Grigoriev I.V."/>
            <person name="Debuchy R."/>
            <person name="Gladieux P."/>
            <person name="Hiltunen Thoren M."/>
            <person name="Johannesson H."/>
        </authorList>
    </citation>
    <scope>NUCLEOTIDE SEQUENCE</scope>
    <source>
        <strain evidence="7">CBS 538.74</strain>
    </source>
</reference>
<evidence type="ECO:0000256" key="2">
    <source>
        <dbReference type="ARBA" id="ARBA00022574"/>
    </source>
</evidence>
<dbReference type="GO" id="GO:0005737">
    <property type="term" value="C:cytoplasm"/>
    <property type="evidence" value="ECO:0007669"/>
    <property type="project" value="TreeGrafter"/>
</dbReference>
<dbReference type="GO" id="GO:1904263">
    <property type="term" value="P:positive regulation of TORC1 signaling"/>
    <property type="evidence" value="ECO:0007669"/>
    <property type="project" value="TreeGrafter"/>
</dbReference>
<comment type="similarity">
    <text evidence="1">Belongs to the WD repeat mio family.</text>
</comment>
<evidence type="ECO:0000256" key="4">
    <source>
        <dbReference type="SAM" id="MobiDB-lite"/>
    </source>
</evidence>
<evidence type="ECO:0000313" key="8">
    <source>
        <dbReference type="Proteomes" id="UP001302745"/>
    </source>
</evidence>
<dbReference type="Pfam" id="PF17034">
    <property type="entry name" value="zinc_ribbon_16"/>
    <property type="match status" value="1"/>
</dbReference>
<name>A0AAN6VSZ2_9PEZI</name>
<keyword evidence="3" id="KW-0677">Repeat</keyword>
<protein>
    <submittedName>
        <fullName evidence="7">SEH-associated protein 4</fullName>
    </submittedName>
</protein>
<dbReference type="InterPro" id="IPR049092">
    <property type="entry name" value="MIOS_a-sol"/>
</dbReference>
<dbReference type="FunFam" id="2.130.10.10:FF:001167">
    <property type="entry name" value="Uncharacterized protein"/>
    <property type="match status" value="1"/>
</dbReference>
<feature type="domain" description="GATOR2 complex protein MIO zinc-ribbon like" evidence="5">
    <location>
        <begin position="988"/>
        <end position="1067"/>
    </location>
</feature>
<dbReference type="InterPro" id="IPR036322">
    <property type="entry name" value="WD40_repeat_dom_sf"/>
</dbReference>